<evidence type="ECO:0000313" key="1">
    <source>
        <dbReference type="EMBL" id="MBJ8342389.1"/>
    </source>
</evidence>
<proteinExistence type="predicted"/>
<name>A0A934U6B6_9NOCA</name>
<organism evidence="1 2">
    <name type="scientific">Antrihabitans stalagmiti</name>
    <dbReference type="NCBI Taxonomy" id="2799499"/>
    <lineage>
        <taxon>Bacteria</taxon>
        <taxon>Bacillati</taxon>
        <taxon>Actinomycetota</taxon>
        <taxon>Actinomycetes</taxon>
        <taxon>Mycobacteriales</taxon>
        <taxon>Nocardiaceae</taxon>
        <taxon>Antrihabitans</taxon>
    </lineage>
</organism>
<gene>
    <name evidence="1" type="ORF">JGU71_26200</name>
</gene>
<comment type="caution">
    <text evidence="1">The sequence shown here is derived from an EMBL/GenBank/DDBJ whole genome shotgun (WGS) entry which is preliminary data.</text>
</comment>
<evidence type="ECO:0000313" key="2">
    <source>
        <dbReference type="Proteomes" id="UP000655868"/>
    </source>
</evidence>
<dbReference type="CDD" id="cd03451">
    <property type="entry name" value="FkbR2"/>
    <property type="match status" value="1"/>
</dbReference>
<dbReference type="Gene3D" id="3.10.129.10">
    <property type="entry name" value="Hotdog Thioesterase"/>
    <property type="match status" value="2"/>
</dbReference>
<dbReference type="SUPFAM" id="SSF54637">
    <property type="entry name" value="Thioesterase/thiol ester dehydrase-isomerase"/>
    <property type="match status" value="2"/>
</dbReference>
<dbReference type="InterPro" id="IPR029069">
    <property type="entry name" value="HotDog_dom_sf"/>
</dbReference>
<accession>A0A934U6B6</accession>
<dbReference type="RefSeq" id="WP_199707838.1">
    <property type="nucleotide sequence ID" value="NZ_JAEMNV010000011.1"/>
</dbReference>
<dbReference type="EMBL" id="JAEMNV010000011">
    <property type="protein sequence ID" value="MBJ8342389.1"/>
    <property type="molecule type" value="Genomic_DNA"/>
</dbReference>
<dbReference type="InterPro" id="IPR052342">
    <property type="entry name" value="MCH/BMMD"/>
</dbReference>
<dbReference type="Proteomes" id="UP000655868">
    <property type="component" value="Unassembled WGS sequence"/>
</dbReference>
<dbReference type="PANTHER" id="PTHR43664">
    <property type="entry name" value="MONOAMINE OXIDASE-RELATED"/>
    <property type="match status" value="1"/>
</dbReference>
<sequence>MTLIDGPYFEDLRVGQSFDDAPAMTLTDGHAAAHQAIVGDRLRLPLDAHLSERVAGGRLAHPALVWNVAIGQSTVVTRKVKANLFYRGLMFHHAPMIGDTLRTTTTVVALRQNRGKAGRAPTGLAVLRIVTVDQQDRRVLDFHRCAMISLRDSRAQTGFDDDSAAIGLVADQDLTTSISGWRLAEFEAASSGLAFGDLQEGMRFGSAGADVVTNAPELARLTLNIAEVHHDSRAGGGRRLVFGGHTIALALAQVSRCLPSVVTIPAWYSCDHTRPVYEGDTVRSEIAIERLRPLQSGGGLVDLRSLVSVDGSDGPHAVLDWRFVAVVA</sequence>
<protein>
    <submittedName>
        <fullName evidence="1">Acyl dehydratase</fullName>
    </submittedName>
</protein>
<dbReference type="AlphaFoldDB" id="A0A934U6B6"/>
<reference evidence="1" key="1">
    <citation type="submission" date="2020-12" db="EMBL/GenBank/DDBJ databases">
        <title>Antrihabitans popcorni sp. nov. and Antrihabitans auranticaus sp. nov., isolated from a larva cave.</title>
        <authorList>
            <person name="Lee S.D."/>
            <person name="Kim I.S."/>
        </authorList>
    </citation>
    <scope>NUCLEOTIDE SEQUENCE</scope>
    <source>
        <strain evidence="1">YC3-6</strain>
    </source>
</reference>
<dbReference type="PANTHER" id="PTHR43664:SF1">
    <property type="entry name" value="BETA-METHYLMALYL-COA DEHYDRATASE"/>
    <property type="match status" value="1"/>
</dbReference>
<keyword evidence="2" id="KW-1185">Reference proteome</keyword>